<evidence type="ECO:0000313" key="3">
    <source>
        <dbReference type="EMBL" id="KAK3738989.1"/>
    </source>
</evidence>
<name>A0AAE0YB65_9GAST</name>
<keyword evidence="2" id="KW-0472">Membrane</keyword>
<protein>
    <submittedName>
        <fullName evidence="3">Uncharacterized protein</fullName>
    </submittedName>
</protein>
<dbReference type="Proteomes" id="UP001283361">
    <property type="component" value="Unassembled WGS sequence"/>
</dbReference>
<accession>A0AAE0YB65</accession>
<keyword evidence="2" id="KW-1133">Transmembrane helix</keyword>
<feature type="region of interest" description="Disordered" evidence="1">
    <location>
        <begin position="12"/>
        <end position="32"/>
    </location>
</feature>
<evidence type="ECO:0000313" key="4">
    <source>
        <dbReference type="Proteomes" id="UP001283361"/>
    </source>
</evidence>
<feature type="transmembrane region" description="Helical" evidence="2">
    <location>
        <begin position="74"/>
        <end position="94"/>
    </location>
</feature>
<keyword evidence="4" id="KW-1185">Reference proteome</keyword>
<proteinExistence type="predicted"/>
<organism evidence="3 4">
    <name type="scientific">Elysia crispata</name>
    <name type="common">lettuce slug</name>
    <dbReference type="NCBI Taxonomy" id="231223"/>
    <lineage>
        <taxon>Eukaryota</taxon>
        <taxon>Metazoa</taxon>
        <taxon>Spiralia</taxon>
        <taxon>Lophotrochozoa</taxon>
        <taxon>Mollusca</taxon>
        <taxon>Gastropoda</taxon>
        <taxon>Heterobranchia</taxon>
        <taxon>Euthyneura</taxon>
        <taxon>Panpulmonata</taxon>
        <taxon>Sacoglossa</taxon>
        <taxon>Placobranchoidea</taxon>
        <taxon>Plakobranchidae</taxon>
        <taxon>Elysia</taxon>
    </lineage>
</organism>
<dbReference type="AlphaFoldDB" id="A0AAE0YB65"/>
<sequence>MGDHFRPLGQATAVRSPAHYRPENKPSSFGRGSSLFNTLRGNSAFFGQIRVSYNHESLTKSASSSANLAPISEYPFIPVTMVTIITNIILGALFSSQMTHQQLYPLRLPAQWHKSE</sequence>
<evidence type="ECO:0000256" key="1">
    <source>
        <dbReference type="SAM" id="MobiDB-lite"/>
    </source>
</evidence>
<dbReference type="EMBL" id="JAWDGP010006558">
    <property type="protein sequence ID" value="KAK3738989.1"/>
    <property type="molecule type" value="Genomic_DNA"/>
</dbReference>
<comment type="caution">
    <text evidence="3">The sequence shown here is derived from an EMBL/GenBank/DDBJ whole genome shotgun (WGS) entry which is preliminary data.</text>
</comment>
<evidence type="ECO:0000256" key="2">
    <source>
        <dbReference type="SAM" id="Phobius"/>
    </source>
</evidence>
<keyword evidence="2" id="KW-0812">Transmembrane</keyword>
<gene>
    <name evidence="3" type="ORF">RRG08_019447</name>
</gene>
<reference evidence="3" key="1">
    <citation type="journal article" date="2023" name="G3 (Bethesda)">
        <title>A reference genome for the long-term kleptoplast-retaining sea slug Elysia crispata morphotype clarki.</title>
        <authorList>
            <person name="Eastman K.E."/>
            <person name="Pendleton A.L."/>
            <person name="Shaikh M.A."/>
            <person name="Suttiyut T."/>
            <person name="Ogas R."/>
            <person name="Tomko P."/>
            <person name="Gavelis G."/>
            <person name="Widhalm J.R."/>
            <person name="Wisecaver J.H."/>
        </authorList>
    </citation>
    <scope>NUCLEOTIDE SEQUENCE</scope>
    <source>
        <strain evidence="3">ECLA1</strain>
    </source>
</reference>